<keyword evidence="7" id="KW-0812">Transmembrane</keyword>
<evidence type="ECO:0000256" key="7">
    <source>
        <dbReference type="ARBA" id="ARBA00022692"/>
    </source>
</evidence>
<dbReference type="STRING" id="561061.SAMN05660862_0588"/>
<evidence type="ECO:0000256" key="4">
    <source>
        <dbReference type="ARBA" id="ARBA00017522"/>
    </source>
</evidence>
<dbReference type="RefSeq" id="WP_085471976.1">
    <property type="nucleotide sequence ID" value="NZ_CP038029.1"/>
</dbReference>
<organism evidence="10 11">
    <name type="scientific">Sphingobacterium psychroaquaticum</name>
    <dbReference type="NCBI Taxonomy" id="561061"/>
    <lineage>
        <taxon>Bacteria</taxon>
        <taxon>Pseudomonadati</taxon>
        <taxon>Bacteroidota</taxon>
        <taxon>Sphingobacteriia</taxon>
        <taxon>Sphingobacteriales</taxon>
        <taxon>Sphingobacteriaceae</taxon>
        <taxon>Sphingobacterium</taxon>
    </lineage>
</organism>
<keyword evidence="9" id="KW-0472">Membrane</keyword>
<comment type="similarity">
    <text evidence="3">Belongs to the nicotinamide ribonucleoside (NR) uptake permease (TC 4.B.1) family.</text>
</comment>
<evidence type="ECO:0000313" key="11">
    <source>
        <dbReference type="Proteomes" id="UP000192980"/>
    </source>
</evidence>
<evidence type="ECO:0000256" key="8">
    <source>
        <dbReference type="ARBA" id="ARBA00022989"/>
    </source>
</evidence>
<dbReference type="NCBIfam" id="TIGR01528">
    <property type="entry name" value="NMN_trans_PnuC"/>
    <property type="match status" value="1"/>
</dbReference>
<evidence type="ECO:0000313" key="10">
    <source>
        <dbReference type="EMBL" id="SMG11189.1"/>
    </source>
</evidence>
<dbReference type="GO" id="GO:0034257">
    <property type="term" value="F:nicotinamide riboside transmembrane transporter activity"/>
    <property type="evidence" value="ECO:0007669"/>
    <property type="project" value="InterPro"/>
</dbReference>
<keyword evidence="11" id="KW-1185">Reference proteome</keyword>
<dbReference type="Pfam" id="PF04973">
    <property type="entry name" value="NMN_transporter"/>
    <property type="match status" value="1"/>
</dbReference>
<proteinExistence type="inferred from homology"/>
<evidence type="ECO:0000256" key="2">
    <source>
        <dbReference type="ARBA" id="ARBA00004651"/>
    </source>
</evidence>
<dbReference type="PANTHER" id="PTHR36122:SF2">
    <property type="entry name" value="NICOTINAMIDE RIBOSIDE TRANSPORTER PNUC"/>
    <property type="match status" value="1"/>
</dbReference>
<sequence>MQVNDLFEQLYQGLQQTSWLERIAVLFGVTQVLLSKRNKISNYFFGIISILLTISVLYSAKLYAEILLNMYYLVMSVYGLWYWRGQRTAVPVQITRSTPSEWKIVSAIVVVGYFALYLVLRYFTNSDVPMMDAIVSSTAWAGMWLLAKRKLENWILLNISNIIAIPLLFYKGLFLFALLTLVLFIIAIFGYLEWKRIMANQKNTTYV</sequence>
<dbReference type="InterPro" id="IPR006419">
    <property type="entry name" value="NMN_transpt_PnuC"/>
</dbReference>
<evidence type="ECO:0000256" key="6">
    <source>
        <dbReference type="ARBA" id="ARBA00022475"/>
    </source>
</evidence>
<evidence type="ECO:0000256" key="1">
    <source>
        <dbReference type="ARBA" id="ARBA00002672"/>
    </source>
</evidence>
<keyword evidence="6" id="KW-1003">Cell membrane</keyword>
<dbReference type="Proteomes" id="UP000192980">
    <property type="component" value="Unassembled WGS sequence"/>
</dbReference>
<name>A0A1X7I9B2_9SPHI</name>
<accession>A0A1X7I9B2</accession>
<reference evidence="10 11" key="1">
    <citation type="submission" date="2017-04" db="EMBL/GenBank/DDBJ databases">
        <authorList>
            <person name="Afonso C.L."/>
            <person name="Miller P.J."/>
            <person name="Scott M.A."/>
            <person name="Spackman E."/>
            <person name="Goraichik I."/>
            <person name="Dimitrov K.M."/>
            <person name="Suarez D.L."/>
            <person name="Swayne D.E."/>
        </authorList>
    </citation>
    <scope>NUCLEOTIDE SEQUENCE [LARGE SCALE GENOMIC DNA]</scope>
    <source>
        <strain evidence="10 11">DSM 22418</strain>
    </source>
</reference>
<evidence type="ECO:0000256" key="3">
    <source>
        <dbReference type="ARBA" id="ARBA00006669"/>
    </source>
</evidence>
<dbReference type="AlphaFoldDB" id="A0A1X7I9B2"/>
<dbReference type="EMBL" id="FXAU01000001">
    <property type="protein sequence ID" value="SMG11189.1"/>
    <property type="molecule type" value="Genomic_DNA"/>
</dbReference>
<dbReference type="OrthoDB" id="9791248at2"/>
<comment type="function">
    <text evidence="1">Required for nicotinamide riboside transport across the inner membrane.</text>
</comment>
<gene>
    <name evidence="10" type="ORF">SAMN05660862_0588</name>
</gene>
<dbReference type="PANTHER" id="PTHR36122">
    <property type="entry name" value="NICOTINAMIDE RIBOSIDE TRANSPORTER PNUC"/>
    <property type="match status" value="1"/>
</dbReference>
<protein>
    <recommendedName>
        <fullName evidence="4">Nicotinamide riboside transporter PnuC</fullName>
    </recommendedName>
</protein>
<keyword evidence="8" id="KW-1133">Transmembrane helix</keyword>
<comment type="subcellular location">
    <subcellularLocation>
        <location evidence="2">Cell membrane</location>
        <topology evidence="2">Multi-pass membrane protein</topology>
    </subcellularLocation>
</comment>
<evidence type="ECO:0000256" key="9">
    <source>
        <dbReference type="ARBA" id="ARBA00023136"/>
    </source>
</evidence>
<keyword evidence="5" id="KW-0813">Transport</keyword>
<dbReference type="GO" id="GO:0005886">
    <property type="term" value="C:plasma membrane"/>
    <property type="evidence" value="ECO:0007669"/>
    <property type="project" value="UniProtKB-SubCell"/>
</dbReference>
<evidence type="ECO:0000256" key="5">
    <source>
        <dbReference type="ARBA" id="ARBA00022448"/>
    </source>
</evidence>